<dbReference type="Gene3D" id="1.20.144.10">
    <property type="entry name" value="Phosphatidic acid phosphatase type 2/haloperoxidase"/>
    <property type="match status" value="1"/>
</dbReference>
<keyword evidence="2" id="KW-1003">Cell membrane</keyword>
<dbReference type="PANTHER" id="PTHR14969:SF62">
    <property type="entry name" value="DECAPRENYLPHOSPHORYL-5-PHOSPHORIBOSE PHOSPHATASE RV3807C-RELATED"/>
    <property type="match status" value="1"/>
</dbReference>
<feature type="transmembrane region" description="Helical" evidence="7">
    <location>
        <begin position="38"/>
        <end position="64"/>
    </location>
</feature>
<dbReference type="AlphaFoldDB" id="A0A4R3LQ97"/>
<feature type="transmembrane region" description="Helical" evidence="7">
    <location>
        <begin position="178"/>
        <end position="200"/>
    </location>
</feature>
<evidence type="ECO:0000256" key="6">
    <source>
        <dbReference type="ARBA" id="ARBA00023136"/>
    </source>
</evidence>
<evidence type="ECO:0000313" key="10">
    <source>
        <dbReference type="Proteomes" id="UP000294664"/>
    </source>
</evidence>
<evidence type="ECO:0000313" key="9">
    <source>
        <dbReference type="EMBL" id="TCT02663.1"/>
    </source>
</evidence>
<dbReference type="PRINTS" id="PR00483">
    <property type="entry name" value="BACPHPHTASE"/>
</dbReference>
<gene>
    <name evidence="9" type="ORF">EDC64_11298</name>
</gene>
<keyword evidence="4" id="KW-0378">Hydrolase</keyword>
<evidence type="ECO:0000256" key="5">
    <source>
        <dbReference type="ARBA" id="ARBA00022989"/>
    </source>
</evidence>
<feature type="transmembrane region" description="Helical" evidence="7">
    <location>
        <begin position="229"/>
        <end position="248"/>
    </location>
</feature>
<reference evidence="9 10" key="1">
    <citation type="submission" date="2019-03" db="EMBL/GenBank/DDBJ databases">
        <title>Genomic Encyclopedia of Type Strains, Phase IV (KMG-IV): sequencing the most valuable type-strain genomes for metagenomic binning, comparative biology and taxonomic classification.</title>
        <authorList>
            <person name="Goeker M."/>
        </authorList>
    </citation>
    <scope>NUCLEOTIDE SEQUENCE [LARGE SCALE GENOMIC DNA]</scope>
    <source>
        <strain evidence="9 10">DSM 9035</strain>
    </source>
</reference>
<evidence type="ECO:0000256" key="4">
    <source>
        <dbReference type="ARBA" id="ARBA00022801"/>
    </source>
</evidence>
<comment type="subcellular location">
    <subcellularLocation>
        <location evidence="1">Cell membrane</location>
        <topology evidence="1">Multi-pass membrane protein</topology>
    </subcellularLocation>
</comment>
<evidence type="ECO:0000256" key="1">
    <source>
        <dbReference type="ARBA" id="ARBA00004651"/>
    </source>
</evidence>
<dbReference type="EMBL" id="SMAI01000012">
    <property type="protein sequence ID" value="TCT02663.1"/>
    <property type="molecule type" value="Genomic_DNA"/>
</dbReference>
<dbReference type="GO" id="GO:0003993">
    <property type="term" value="F:acid phosphatase activity"/>
    <property type="evidence" value="ECO:0007669"/>
    <property type="project" value="InterPro"/>
</dbReference>
<accession>A0A4R3LQ97</accession>
<keyword evidence="5 7" id="KW-1133">Transmembrane helix</keyword>
<evidence type="ECO:0000259" key="8">
    <source>
        <dbReference type="SMART" id="SM00014"/>
    </source>
</evidence>
<dbReference type="SUPFAM" id="SSF48317">
    <property type="entry name" value="Acid phosphatase/Vanadium-dependent haloperoxidase"/>
    <property type="match status" value="1"/>
</dbReference>
<feature type="domain" description="Phosphatidic acid phosphatase type 2/haloperoxidase" evidence="8">
    <location>
        <begin position="128"/>
        <end position="244"/>
    </location>
</feature>
<dbReference type="GO" id="GO:0030288">
    <property type="term" value="C:outer membrane-bounded periplasmic space"/>
    <property type="evidence" value="ECO:0007669"/>
    <property type="project" value="InterPro"/>
</dbReference>
<name>A0A4R3LQ97_9HYPH</name>
<dbReference type="Proteomes" id="UP000294664">
    <property type="component" value="Unassembled WGS sequence"/>
</dbReference>
<proteinExistence type="predicted"/>
<feature type="transmembrane region" description="Helical" evidence="7">
    <location>
        <begin position="128"/>
        <end position="149"/>
    </location>
</feature>
<protein>
    <submittedName>
        <fullName evidence="9">Undecaprenyl-diphosphatase</fullName>
    </submittedName>
</protein>
<evidence type="ECO:0000256" key="7">
    <source>
        <dbReference type="SAM" id="Phobius"/>
    </source>
</evidence>
<sequence length="291" mass="30429">MTNSAAQVRDSALAAIVGLREAWLYLLRRPVRGPRPRIGTAGIVELAALTILIAGLTAASMILVDPLVSGLRLRLSQGVVHLFERITELGLGSVVLWPIGLGLLAILGVMPRLAGLGRRIGASVVARLGFLFVSIAGAGLLVLVMKYALGRARPYAALHLSGPNAQLTFDWLALQSSYASFPSGHSAIVFSTAVAFAALFPRARTPLIAIAVLVASSRVILGSHYPSDVLAGGAIAAAFTLLMVKLFAARRLVFCVAGDGAIRPKPGPAARHLARLVPPSAPQTAFEEARS</sequence>
<dbReference type="PANTHER" id="PTHR14969">
    <property type="entry name" value="SPHINGOSINE-1-PHOSPHATE PHOSPHOHYDROLASE"/>
    <property type="match status" value="1"/>
</dbReference>
<dbReference type="InterPro" id="IPR036938">
    <property type="entry name" value="PAP2/HPO_sf"/>
</dbReference>
<dbReference type="OrthoDB" id="9780507at2"/>
<organism evidence="9 10">
    <name type="scientific">Aquabacter spiritensis</name>
    <dbReference type="NCBI Taxonomy" id="933073"/>
    <lineage>
        <taxon>Bacteria</taxon>
        <taxon>Pseudomonadati</taxon>
        <taxon>Pseudomonadota</taxon>
        <taxon>Alphaproteobacteria</taxon>
        <taxon>Hyphomicrobiales</taxon>
        <taxon>Xanthobacteraceae</taxon>
        <taxon>Aquabacter</taxon>
    </lineage>
</organism>
<feature type="transmembrane region" description="Helical" evidence="7">
    <location>
        <begin position="207"/>
        <end position="223"/>
    </location>
</feature>
<dbReference type="Pfam" id="PF01569">
    <property type="entry name" value="PAP2"/>
    <property type="match status" value="1"/>
</dbReference>
<comment type="caution">
    <text evidence="9">The sequence shown here is derived from an EMBL/GenBank/DDBJ whole genome shotgun (WGS) entry which is preliminary data.</text>
</comment>
<dbReference type="GO" id="GO:0005886">
    <property type="term" value="C:plasma membrane"/>
    <property type="evidence" value="ECO:0007669"/>
    <property type="project" value="UniProtKB-SubCell"/>
</dbReference>
<evidence type="ECO:0000256" key="2">
    <source>
        <dbReference type="ARBA" id="ARBA00022475"/>
    </source>
</evidence>
<evidence type="ECO:0000256" key="3">
    <source>
        <dbReference type="ARBA" id="ARBA00022692"/>
    </source>
</evidence>
<dbReference type="RefSeq" id="WP_132033771.1">
    <property type="nucleotide sequence ID" value="NZ_SMAI01000012.1"/>
</dbReference>
<keyword evidence="3 7" id="KW-0812">Transmembrane</keyword>
<keyword evidence="6 7" id="KW-0472">Membrane</keyword>
<dbReference type="InterPro" id="IPR001011">
    <property type="entry name" value="Acid_Pase_classA_bac"/>
</dbReference>
<dbReference type="SMART" id="SM00014">
    <property type="entry name" value="acidPPc"/>
    <property type="match status" value="1"/>
</dbReference>
<keyword evidence="10" id="KW-1185">Reference proteome</keyword>
<feature type="transmembrane region" description="Helical" evidence="7">
    <location>
        <begin position="95"/>
        <end position="116"/>
    </location>
</feature>
<dbReference type="InterPro" id="IPR000326">
    <property type="entry name" value="PAP2/HPO"/>
</dbReference>